<feature type="region of interest" description="Disordered" evidence="1">
    <location>
        <begin position="1"/>
        <end position="31"/>
    </location>
</feature>
<dbReference type="InterPro" id="IPR001173">
    <property type="entry name" value="Glyco_trans_2-like"/>
</dbReference>
<evidence type="ECO:0000256" key="1">
    <source>
        <dbReference type="SAM" id="MobiDB-lite"/>
    </source>
</evidence>
<name>A0A916NPT0_9BACL</name>
<keyword evidence="4" id="KW-1185">Reference proteome</keyword>
<feature type="domain" description="Glycosyltransferase 2-like" evidence="2">
    <location>
        <begin position="118"/>
        <end position="221"/>
    </location>
</feature>
<comment type="caution">
    <text evidence="3">The sequence shown here is derived from an EMBL/GenBank/DDBJ whole genome shotgun (WGS) entry which is preliminary data.</text>
</comment>
<evidence type="ECO:0000313" key="4">
    <source>
        <dbReference type="Proteomes" id="UP000693672"/>
    </source>
</evidence>
<evidence type="ECO:0000259" key="2">
    <source>
        <dbReference type="Pfam" id="PF00535"/>
    </source>
</evidence>
<feature type="compositionally biased region" description="Basic and acidic residues" evidence="1">
    <location>
        <begin position="21"/>
        <end position="31"/>
    </location>
</feature>
<proteinExistence type="predicted"/>
<dbReference type="AlphaFoldDB" id="A0A916NPT0"/>
<feature type="compositionally biased region" description="Basic residues" evidence="1">
    <location>
        <begin position="1"/>
        <end position="20"/>
    </location>
</feature>
<reference evidence="3" key="1">
    <citation type="submission" date="2021-06" db="EMBL/GenBank/DDBJ databases">
        <authorList>
            <person name="Criscuolo A."/>
        </authorList>
    </citation>
    <scope>NUCLEOTIDE SEQUENCE</scope>
    <source>
        <strain evidence="3">CIP111600</strain>
    </source>
</reference>
<dbReference type="EMBL" id="CAJVAS010000009">
    <property type="protein sequence ID" value="CAG7623825.1"/>
    <property type="molecule type" value="Genomic_DNA"/>
</dbReference>
<dbReference type="RefSeq" id="WP_218092346.1">
    <property type="nucleotide sequence ID" value="NZ_CAJVAS010000009.1"/>
</dbReference>
<sequence>MRMARKKASASKPKLSRKRAPAKDPQKDWEEKAYAAGARSVGWFWPKLAAGEPPSSVQWARQLNLCWAEWFGKHRFNEIPQSTYPLACKRFIRGYCETANIQIHNDLLLPTTKKVGCVITAMNESVTLNSQLNELARLPFEEIIVVINGSSDDSYEVVRNHPCRATIVHFDAALGYDVGRAVGAKVSMSDILLFLDADMSVGVDLLLPFIYEAEKGADLVLNPISPLLPPADRRDMVSHVKQFLNICTGRKDLQVDSLTAVPHALTRRAIEHIGTSMLAVPPVAYARAIQTRLTIARSPLPVNVIAMNRVRKEQNTGSGNQVEQLIIGDHLEALFVLMEQASPRLQFPDDMRQRHYIQGGRDSGYVEYKPDHSDIQQQGPSH</sequence>
<dbReference type="Pfam" id="PF00535">
    <property type="entry name" value="Glycos_transf_2"/>
    <property type="match status" value="1"/>
</dbReference>
<dbReference type="Proteomes" id="UP000693672">
    <property type="component" value="Unassembled WGS sequence"/>
</dbReference>
<accession>A0A916NPT0</accession>
<gene>
    <name evidence="3" type="ORF">PAESOLCIP111_02566</name>
</gene>
<protein>
    <recommendedName>
        <fullName evidence="2">Glycosyltransferase 2-like domain-containing protein</fullName>
    </recommendedName>
</protein>
<feature type="region of interest" description="Disordered" evidence="1">
    <location>
        <begin position="361"/>
        <end position="382"/>
    </location>
</feature>
<organism evidence="3 4">
    <name type="scientific">Paenibacillus solanacearum</name>
    <dbReference type="NCBI Taxonomy" id="2048548"/>
    <lineage>
        <taxon>Bacteria</taxon>
        <taxon>Bacillati</taxon>
        <taxon>Bacillota</taxon>
        <taxon>Bacilli</taxon>
        <taxon>Bacillales</taxon>
        <taxon>Paenibacillaceae</taxon>
        <taxon>Paenibacillus</taxon>
    </lineage>
</organism>
<evidence type="ECO:0000313" key="3">
    <source>
        <dbReference type="EMBL" id="CAG7623825.1"/>
    </source>
</evidence>